<dbReference type="EMBL" id="PITK01000452">
    <property type="protein sequence ID" value="TBU13375.1"/>
    <property type="molecule type" value="Genomic_DNA"/>
</dbReference>
<gene>
    <name evidence="2" type="ORF">CWI38_0452p0020</name>
</gene>
<dbReference type="VEuPathDB" id="MicrosporidiaDB:CWI38_0452p0020"/>
<evidence type="ECO:0000313" key="2">
    <source>
        <dbReference type="EMBL" id="TBU13375.1"/>
    </source>
</evidence>
<reference evidence="2 3" key="1">
    <citation type="submission" date="2017-12" db="EMBL/GenBank/DDBJ databases">
        <authorList>
            <person name="Pombert J.-F."/>
            <person name="Haag K.L."/>
            <person name="Ebert D."/>
        </authorList>
    </citation>
    <scope>NUCLEOTIDE SEQUENCE [LARGE SCALE GENOMIC DNA]</scope>
    <source>
        <strain evidence="2">IL-G-3</strain>
    </source>
</reference>
<dbReference type="Proteomes" id="UP000292282">
    <property type="component" value="Unassembled WGS sequence"/>
</dbReference>
<keyword evidence="3" id="KW-1185">Reference proteome</keyword>
<accession>A0A4Q9M024</accession>
<evidence type="ECO:0000256" key="1">
    <source>
        <dbReference type="SAM" id="MobiDB-lite"/>
    </source>
</evidence>
<dbReference type="AlphaFoldDB" id="A0A4Q9M024"/>
<name>A0A4Q9M024_9MICR</name>
<proteinExistence type="predicted"/>
<protein>
    <submittedName>
        <fullName evidence="2">Uncharacterized protein</fullName>
    </submittedName>
</protein>
<comment type="caution">
    <text evidence="2">The sequence shown here is derived from an EMBL/GenBank/DDBJ whole genome shotgun (WGS) entry which is preliminary data.</text>
</comment>
<organism evidence="2 3">
    <name type="scientific">Hamiltosporidium tvaerminnensis</name>
    <dbReference type="NCBI Taxonomy" id="1176355"/>
    <lineage>
        <taxon>Eukaryota</taxon>
        <taxon>Fungi</taxon>
        <taxon>Fungi incertae sedis</taxon>
        <taxon>Microsporidia</taxon>
        <taxon>Dubosqiidae</taxon>
        <taxon>Hamiltosporidium</taxon>
    </lineage>
</organism>
<feature type="compositionally biased region" description="Acidic residues" evidence="1">
    <location>
        <begin position="361"/>
        <end position="375"/>
    </location>
</feature>
<evidence type="ECO:0000313" key="3">
    <source>
        <dbReference type="Proteomes" id="UP000292282"/>
    </source>
</evidence>
<feature type="compositionally biased region" description="Basic and acidic residues" evidence="1">
    <location>
        <begin position="343"/>
        <end position="352"/>
    </location>
</feature>
<sequence length="387" mass="45417">MLRNGWPDTPRYHSEKSDCSLDISKRTLNERNCTCLAEPWFLTETANYITWKRNTCSVVRTRKLQSKFVNRKNVSDAARIMKSQDQSENKALRQIFSQFNLDLSRINDLSESLVKKNEFLDVYEKKLTIYISSIPKTSSDYGPITCISNLYKLAKKCVTKLVQIEVERRILLIDNPLGELYNEIKSRKQHSKVYMLEITSYARPRDDAVFCSNRDRNVFWGAEGIFNTATIVRCIHLTLLNIYKLWSLKRIRSHSVQEILDRACKGKKDTRIKTDVRIRCNRPDILVLDKRQNMITLIKKYDLFTNNLCLTYVKRLQMLMNNEAYIQAKVLRRQSKHFLSEPNAKESRESKSKTPLKQLDSEEDDVANEDSKLEDELEDVKIGREFF</sequence>
<feature type="region of interest" description="Disordered" evidence="1">
    <location>
        <begin position="339"/>
        <end position="375"/>
    </location>
</feature>